<keyword evidence="4" id="KW-1185">Reference proteome</keyword>
<gene>
    <name evidence="3" type="ORF">IWX46DRAFT_598952</name>
</gene>
<evidence type="ECO:0000313" key="4">
    <source>
        <dbReference type="Proteomes" id="UP001365128"/>
    </source>
</evidence>
<name>A0ABR1MFQ4_9PEZI</name>
<evidence type="ECO:0000256" key="2">
    <source>
        <dbReference type="SAM" id="Phobius"/>
    </source>
</evidence>
<keyword evidence="2" id="KW-1133">Transmembrane helix</keyword>
<dbReference type="EMBL" id="JBBPDW010000013">
    <property type="protein sequence ID" value="KAK7547125.1"/>
    <property type="molecule type" value="Genomic_DNA"/>
</dbReference>
<feature type="compositionally biased region" description="Basic residues" evidence="1">
    <location>
        <begin position="1"/>
        <end position="10"/>
    </location>
</feature>
<keyword evidence="2" id="KW-0812">Transmembrane</keyword>
<feature type="compositionally biased region" description="Polar residues" evidence="1">
    <location>
        <begin position="28"/>
        <end position="42"/>
    </location>
</feature>
<evidence type="ECO:0000313" key="3">
    <source>
        <dbReference type="EMBL" id="KAK7547125.1"/>
    </source>
</evidence>
<organism evidence="3 4">
    <name type="scientific">Phyllosticta citricarpa</name>
    <dbReference type="NCBI Taxonomy" id="55181"/>
    <lineage>
        <taxon>Eukaryota</taxon>
        <taxon>Fungi</taxon>
        <taxon>Dikarya</taxon>
        <taxon>Ascomycota</taxon>
        <taxon>Pezizomycotina</taxon>
        <taxon>Dothideomycetes</taxon>
        <taxon>Dothideomycetes incertae sedis</taxon>
        <taxon>Botryosphaeriales</taxon>
        <taxon>Phyllostictaceae</taxon>
        <taxon>Phyllosticta</taxon>
    </lineage>
</organism>
<accession>A0ABR1MFQ4</accession>
<feature type="region of interest" description="Disordered" evidence="1">
    <location>
        <begin position="1"/>
        <end position="42"/>
    </location>
</feature>
<feature type="transmembrane region" description="Helical" evidence="2">
    <location>
        <begin position="92"/>
        <end position="112"/>
    </location>
</feature>
<comment type="caution">
    <text evidence="3">The sequence shown here is derived from an EMBL/GenBank/DDBJ whole genome shotgun (WGS) entry which is preliminary data.</text>
</comment>
<feature type="transmembrane region" description="Helical" evidence="2">
    <location>
        <begin position="160"/>
        <end position="179"/>
    </location>
</feature>
<proteinExistence type="predicted"/>
<dbReference type="Proteomes" id="UP001365128">
    <property type="component" value="Unassembled WGS sequence"/>
</dbReference>
<feature type="compositionally biased region" description="Low complexity" evidence="1">
    <location>
        <begin position="12"/>
        <end position="26"/>
    </location>
</feature>
<reference evidence="3 4" key="1">
    <citation type="submission" date="2024-04" db="EMBL/GenBank/DDBJ databases">
        <title>Phyllosticta paracitricarpa is synonymous to the EU quarantine fungus P. citricarpa based on phylogenomic analyses.</title>
        <authorList>
            <consortium name="Lawrence Berkeley National Laboratory"/>
            <person name="Van Ingen-Buijs V.A."/>
            <person name="Van Westerhoven A.C."/>
            <person name="Haridas S."/>
            <person name="Skiadas P."/>
            <person name="Martin F."/>
            <person name="Groenewald J.Z."/>
            <person name="Crous P.W."/>
            <person name="Seidl M.F."/>
        </authorList>
    </citation>
    <scope>NUCLEOTIDE SEQUENCE [LARGE SCALE GENOMIC DNA]</scope>
    <source>
        <strain evidence="3 4">CBS 122670</strain>
    </source>
</reference>
<keyword evidence="2" id="KW-0472">Membrane</keyword>
<sequence length="240" mass="26175">MRPPSRRRHCQSTAPTSRATSSPANPGRSVSSRRSIATSHDSPLCNLTMSSESFAALRKHAGDELAELAEQHMKHDLNENDREVIKSAASKFGFHTTLGSLLGLGVGLFLAIRVRNARTATLNALRTVEKPTHVKFADGRLEPLPDINSMLKPSALGDTATYLLFSAGGLFLGGELGMLTGTASARRSIQQDPESMKRITTAFRKFRADALRKEAQWLDSENSANTDILSNAKDMVHFKD</sequence>
<evidence type="ECO:0000256" key="1">
    <source>
        <dbReference type="SAM" id="MobiDB-lite"/>
    </source>
</evidence>
<protein>
    <submittedName>
        <fullName evidence="3">Uncharacterized protein</fullName>
    </submittedName>
</protein>